<gene>
    <name evidence="2" type="ORF">FFV09_18610</name>
</gene>
<accession>A0A4Y6V2G6</accession>
<feature type="transmembrane region" description="Helical" evidence="1">
    <location>
        <begin position="106"/>
        <end position="128"/>
    </location>
</feature>
<evidence type="ECO:0000313" key="3">
    <source>
        <dbReference type="Proteomes" id="UP000316968"/>
    </source>
</evidence>
<feature type="transmembrane region" description="Helical" evidence="1">
    <location>
        <begin position="176"/>
        <end position="196"/>
    </location>
</feature>
<sequence>MEFRGLTGGIYRLTEWIMRISGTNLLWVLCSAPFLFILYMRLAIDPQFVNEALTLNWVLGILAPVTFFPATAAMFTVARKWVMGEPDVKIIRTFFRGYKENYKQSLVGGIFYTILFVVMYVDITVYMVQFRNMQLFGILMLILMILLFVSLFNFFSMVTHYHMKIGGILKNAILLTLLRPFRVFSTLIGAIAIIYICWQMPVLYVIAAGSVLSWFAFFNFYATFIKMQEQAKKREEAQNADGETELIELGKEKKEKGSFLNKKNR</sequence>
<dbReference type="AlphaFoldDB" id="A0A4Y6V2G6"/>
<keyword evidence="1" id="KW-1133">Transmembrane helix</keyword>
<organism evidence="2 3">
    <name type="scientific">Saccharibacillus brassicae</name>
    <dbReference type="NCBI Taxonomy" id="2583377"/>
    <lineage>
        <taxon>Bacteria</taxon>
        <taxon>Bacillati</taxon>
        <taxon>Bacillota</taxon>
        <taxon>Bacilli</taxon>
        <taxon>Bacillales</taxon>
        <taxon>Paenibacillaceae</taxon>
        <taxon>Saccharibacillus</taxon>
    </lineage>
</organism>
<evidence type="ECO:0000313" key="2">
    <source>
        <dbReference type="EMBL" id="QDH22677.1"/>
    </source>
</evidence>
<proteinExistence type="predicted"/>
<dbReference type="KEGG" id="saca:FFV09_18610"/>
<dbReference type="InterPro" id="IPR006938">
    <property type="entry name" value="DUF624"/>
</dbReference>
<feature type="transmembrane region" description="Helical" evidence="1">
    <location>
        <begin position="202"/>
        <end position="224"/>
    </location>
</feature>
<keyword evidence="1" id="KW-0812">Transmembrane</keyword>
<dbReference type="OrthoDB" id="2182676at2"/>
<feature type="transmembrane region" description="Helical" evidence="1">
    <location>
        <begin position="56"/>
        <end position="77"/>
    </location>
</feature>
<dbReference type="Proteomes" id="UP000316968">
    <property type="component" value="Chromosome"/>
</dbReference>
<keyword evidence="1" id="KW-0472">Membrane</keyword>
<reference evidence="2 3" key="1">
    <citation type="submission" date="2019-06" db="EMBL/GenBank/DDBJ databases">
        <title>Saccharibacillus brassicae sp. nov., an endophytic bacterium isolated from Chinese cabbage seeds (Brassica pekinensis).</title>
        <authorList>
            <person name="Jiang L."/>
            <person name="Lee J."/>
            <person name="Kim S.W."/>
        </authorList>
    </citation>
    <scope>NUCLEOTIDE SEQUENCE [LARGE SCALE GENOMIC DNA]</scope>
    <source>
        <strain evidence="3">KCTC 43072 / ATSA2</strain>
    </source>
</reference>
<dbReference type="RefSeq" id="WP_141449218.1">
    <property type="nucleotide sequence ID" value="NZ_CBCSAZ010000003.1"/>
</dbReference>
<dbReference type="Pfam" id="PF04854">
    <property type="entry name" value="DUF624"/>
    <property type="match status" value="1"/>
</dbReference>
<protein>
    <submittedName>
        <fullName evidence="2">DUF624 domain-containing protein</fullName>
    </submittedName>
</protein>
<keyword evidence="3" id="KW-1185">Reference proteome</keyword>
<feature type="transmembrane region" description="Helical" evidence="1">
    <location>
        <begin position="25"/>
        <end position="44"/>
    </location>
</feature>
<name>A0A4Y6V2G6_SACBS</name>
<evidence type="ECO:0000256" key="1">
    <source>
        <dbReference type="SAM" id="Phobius"/>
    </source>
</evidence>
<dbReference type="EMBL" id="CP041217">
    <property type="protein sequence ID" value="QDH22677.1"/>
    <property type="molecule type" value="Genomic_DNA"/>
</dbReference>
<feature type="transmembrane region" description="Helical" evidence="1">
    <location>
        <begin position="134"/>
        <end position="155"/>
    </location>
</feature>